<dbReference type="RefSeq" id="XP_040939241.1">
    <property type="nucleotide sequence ID" value="XM_041083307.1"/>
</dbReference>
<dbReference type="PANTHER" id="PTHR11439:SF467">
    <property type="entry name" value="INTEGRASE CATALYTIC DOMAIN-CONTAINING PROTEIN"/>
    <property type="match status" value="1"/>
</dbReference>
<reference evidence="2" key="2">
    <citation type="submission" date="2025-08" db="UniProtKB">
        <authorList>
            <consortium name="RefSeq"/>
        </authorList>
    </citation>
    <scope>IDENTIFICATION</scope>
</reference>
<gene>
    <name evidence="2" type="primary">LOC121211087</name>
</gene>
<dbReference type="PANTHER" id="PTHR11439">
    <property type="entry name" value="GAG-POL-RELATED RETROTRANSPOSON"/>
    <property type="match status" value="1"/>
</dbReference>
<dbReference type="Proteomes" id="UP000818029">
    <property type="component" value="Chromosome A02"/>
</dbReference>
<accession>A0ABM2Z966</accession>
<organism evidence="1 2">
    <name type="scientific">Gossypium hirsutum</name>
    <name type="common">Upland cotton</name>
    <name type="synonym">Gossypium mexicanum</name>
    <dbReference type="NCBI Taxonomy" id="3635"/>
    <lineage>
        <taxon>Eukaryota</taxon>
        <taxon>Viridiplantae</taxon>
        <taxon>Streptophyta</taxon>
        <taxon>Embryophyta</taxon>
        <taxon>Tracheophyta</taxon>
        <taxon>Spermatophyta</taxon>
        <taxon>Magnoliopsida</taxon>
        <taxon>eudicotyledons</taxon>
        <taxon>Gunneridae</taxon>
        <taxon>Pentapetalae</taxon>
        <taxon>rosids</taxon>
        <taxon>malvids</taxon>
        <taxon>Malvales</taxon>
        <taxon>Malvaceae</taxon>
        <taxon>Malvoideae</taxon>
        <taxon>Gossypium</taxon>
    </lineage>
</organism>
<reference evidence="1" key="1">
    <citation type="journal article" date="2020" name="Nat. Genet.">
        <title>Genomic diversifications of five Gossypium allopolyploid species and their impact on cotton improvement.</title>
        <authorList>
            <person name="Chen Z.J."/>
            <person name="Sreedasyam A."/>
            <person name="Ando A."/>
            <person name="Song Q."/>
            <person name="De Santiago L.M."/>
            <person name="Hulse-Kemp A.M."/>
            <person name="Ding M."/>
            <person name="Ye W."/>
            <person name="Kirkbride R.C."/>
            <person name="Jenkins J."/>
            <person name="Plott C."/>
            <person name="Lovell J."/>
            <person name="Lin Y.M."/>
            <person name="Vaughn R."/>
            <person name="Liu B."/>
            <person name="Simpson S."/>
            <person name="Scheffler B.E."/>
            <person name="Wen L."/>
            <person name="Saski C.A."/>
            <person name="Grover C.E."/>
            <person name="Hu G."/>
            <person name="Conover J.L."/>
            <person name="Carlson J.W."/>
            <person name="Shu S."/>
            <person name="Boston L.B."/>
            <person name="Williams M."/>
            <person name="Peterson D.G."/>
            <person name="McGee K."/>
            <person name="Jones D.C."/>
            <person name="Wendel J.F."/>
            <person name="Stelly D.M."/>
            <person name="Grimwood J."/>
            <person name="Schmutz J."/>
        </authorList>
    </citation>
    <scope>NUCLEOTIDE SEQUENCE [LARGE SCALE GENOMIC DNA]</scope>
    <source>
        <strain evidence="1">cv. TM-1</strain>
    </source>
</reference>
<protein>
    <submittedName>
        <fullName evidence="2">Secreted RxLR effector protein 161-like</fullName>
    </submittedName>
</protein>
<proteinExistence type="predicted"/>
<dbReference type="GeneID" id="121211087"/>
<dbReference type="CDD" id="cd09272">
    <property type="entry name" value="RNase_HI_RT_Ty1"/>
    <property type="match status" value="1"/>
</dbReference>
<evidence type="ECO:0000313" key="1">
    <source>
        <dbReference type="Proteomes" id="UP000818029"/>
    </source>
</evidence>
<evidence type="ECO:0000313" key="2">
    <source>
        <dbReference type="RefSeq" id="XP_040939241.1"/>
    </source>
</evidence>
<keyword evidence="1" id="KW-1185">Reference proteome</keyword>
<sequence>MKDYSSSVAPIMQGDKFNLNQCQKNEFKKEQMKNILYASIIESLMYAQVYTRPDIKFAVGMLGRYQSNPSINHWRAAKKALRYLKGTKDYMLTYKLSDNLKVIDYSDLDFSRCFDSLKSISSYIFMFAGRTISWRSVKQTLTATSTMEAEFISCFKATSH</sequence>
<name>A0ABM2Z966_GOSHI</name>